<gene>
    <name evidence="4" type="ORF">SSX86_010858</name>
</gene>
<evidence type="ECO:0000256" key="2">
    <source>
        <dbReference type="SAM" id="MobiDB-lite"/>
    </source>
</evidence>
<feature type="domain" description="DUF8039" evidence="3">
    <location>
        <begin position="477"/>
        <end position="558"/>
    </location>
</feature>
<feature type="compositionally biased region" description="Polar residues" evidence="2">
    <location>
        <begin position="1"/>
        <end position="17"/>
    </location>
</feature>
<evidence type="ECO:0000313" key="5">
    <source>
        <dbReference type="Proteomes" id="UP001408789"/>
    </source>
</evidence>
<dbReference type="InterPro" id="IPR058352">
    <property type="entry name" value="DUF8039"/>
</dbReference>
<dbReference type="Proteomes" id="UP001408789">
    <property type="component" value="Unassembled WGS sequence"/>
</dbReference>
<protein>
    <recommendedName>
        <fullName evidence="3">DUF8039 domain-containing protein</fullName>
    </recommendedName>
</protein>
<dbReference type="InterPro" id="IPR004252">
    <property type="entry name" value="Probable_transposase_24"/>
</dbReference>
<reference evidence="4 5" key="1">
    <citation type="submission" date="2024-04" db="EMBL/GenBank/DDBJ databases">
        <title>The reference genome of an endangered Asteraceae, Deinandra increscens subsp. villosa, native to the Central Coast of California.</title>
        <authorList>
            <person name="Guilliams M."/>
            <person name="Hasenstab-Lehman K."/>
            <person name="Meyer R."/>
            <person name="Mcevoy S."/>
        </authorList>
    </citation>
    <scope>NUCLEOTIDE SEQUENCE [LARGE SCALE GENOMIC DNA]</scope>
    <source>
        <tissue evidence="4">Leaf</tissue>
    </source>
</reference>
<feature type="region of interest" description="Disordered" evidence="2">
    <location>
        <begin position="1"/>
        <end position="65"/>
    </location>
</feature>
<dbReference type="EMBL" id="JBCNJP010000012">
    <property type="protein sequence ID" value="KAK9070456.1"/>
    <property type="molecule type" value="Genomic_DNA"/>
</dbReference>
<dbReference type="Pfam" id="PF03004">
    <property type="entry name" value="Transposase_24"/>
    <property type="match status" value="1"/>
</dbReference>
<evidence type="ECO:0000313" key="4">
    <source>
        <dbReference type="EMBL" id="KAK9070456.1"/>
    </source>
</evidence>
<comment type="caution">
    <text evidence="4">The sequence shown here is derived from an EMBL/GenBank/DDBJ whole genome shotgun (WGS) entry which is preliminary data.</text>
</comment>
<dbReference type="PANTHER" id="PTHR33018:SF34">
    <property type="entry name" value="OS02G0472350 PROTEIN"/>
    <property type="match status" value="1"/>
</dbReference>
<keyword evidence="1" id="KW-0175">Coiled coil</keyword>
<dbReference type="PANTHER" id="PTHR33018">
    <property type="entry name" value="OS10G0338966 PROTEIN-RELATED"/>
    <property type="match status" value="1"/>
</dbReference>
<evidence type="ECO:0000259" key="3">
    <source>
        <dbReference type="Pfam" id="PF26133"/>
    </source>
</evidence>
<evidence type="ECO:0000256" key="1">
    <source>
        <dbReference type="SAM" id="Coils"/>
    </source>
</evidence>
<feature type="compositionally biased region" description="Polar residues" evidence="2">
    <location>
        <begin position="412"/>
        <end position="440"/>
    </location>
</feature>
<name>A0AAP0H2X8_9ASTR</name>
<dbReference type="AlphaFoldDB" id="A0AAP0H2X8"/>
<keyword evidence="5" id="KW-1185">Reference proteome</keyword>
<organism evidence="4 5">
    <name type="scientific">Deinandra increscens subsp. villosa</name>
    <dbReference type="NCBI Taxonomy" id="3103831"/>
    <lineage>
        <taxon>Eukaryota</taxon>
        <taxon>Viridiplantae</taxon>
        <taxon>Streptophyta</taxon>
        <taxon>Embryophyta</taxon>
        <taxon>Tracheophyta</taxon>
        <taxon>Spermatophyta</taxon>
        <taxon>Magnoliopsida</taxon>
        <taxon>eudicotyledons</taxon>
        <taxon>Gunneridae</taxon>
        <taxon>Pentapetalae</taxon>
        <taxon>asterids</taxon>
        <taxon>campanulids</taxon>
        <taxon>Asterales</taxon>
        <taxon>Asteraceae</taxon>
        <taxon>Asteroideae</taxon>
        <taxon>Heliantheae alliance</taxon>
        <taxon>Madieae</taxon>
        <taxon>Madiinae</taxon>
        <taxon>Deinandra</taxon>
    </lineage>
</organism>
<feature type="region of interest" description="Disordered" evidence="2">
    <location>
        <begin position="412"/>
        <end position="459"/>
    </location>
</feature>
<accession>A0AAP0H2X8</accession>
<sequence>MEPENTMENNELRTMQNDEAYSDDDAYDYDSGEDNEEHNEANISDSSDSDSEGSSDGETITATGLECLNPQKIKAKRGLTRLSKMKNAYTNSGGKKRRVKFDAYGRFSGRYNSEFISFLGDLVRENVGLSVFNWKHVSKELRDKLWALITRYYEVDEGRKKYVMNRLGMLLRSFRNKLYEKDILPNLGKPNKLAKIPRRYRTILRNQQDWDNFVAYTQSDQYKAVSGRSKTARSMSIYNHRLGRGGYARLEQKLVESKVIDAGTMPSRSLLWYKARENKAGEIEDEAAKAIAAEIMKTEKKITNGQLKLDPGNDAMTVVLGKEKCGSLRGVGTGVNPSKFFNVPRQRGSMKQQLDVLQAQLEKEKQEDVEKDEQINALNERMAENEKKLAFLLATLPPQGQQGNWATPANTSPAQLSPSITNVPVTPSGADSQPDMISQKESADTEVTPEAAKTRQNKAEAKKKDALTLVAVTTPSARIIKQIKCKLAYPTKRQIVGLGTVYLSEERQYIHGVPLQDDCYKVSVDEVKVPASFLPFEVDDVKTMEKALNNFVPWPKNLCLDQSNDPVLTTPVEENEDEFVQGQKMKRKFITRDDIVKMKKSKKNKA</sequence>
<feature type="coiled-coil region" evidence="1">
    <location>
        <begin position="347"/>
        <end position="395"/>
    </location>
</feature>
<proteinExistence type="predicted"/>
<dbReference type="Pfam" id="PF26133">
    <property type="entry name" value="DUF8039"/>
    <property type="match status" value="1"/>
</dbReference>
<feature type="compositionally biased region" description="Acidic residues" evidence="2">
    <location>
        <begin position="20"/>
        <end position="37"/>
    </location>
</feature>